<evidence type="ECO:0000256" key="5">
    <source>
        <dbReference type="ARBA" id="ARBA00022989"/>
    </source>
</evidence>
<evidence type="ECO:0000256" key="6">
    <source>
        <dbReference type="ARBA" id="ARBA00023136"/>
    </source>
</evidence>
<evidence type="ECO:0000256" key="2">
    <source>
        <dbReference type="ARBA" id="ARBA00022448"/>
    </source>
</evidence>
<dbReference type="RefSeq" id="WP_191695735.1">
    <property type="nucleotide sequence ID" value="NZ_JACSQN010000017.1"/>
</dbReference>
<feature type="transmembrane region" description="Helical" evidence="7">
    <location>
        <begin position="72"/>
        <end position="91"/>
    </location>
</feature>
<gene>
    <name evidence="8" type="ORF">H9649_15145</name>
</gene>
<feature type="transmembrane region" description="Helical" evidence="7">
    <location>
        <begin position="40"/>
        <end position="60"/>
    </location>
</feature>
<feature type="transmembrane region" description="Helical" evidence="7">
    <location>
        <begin position="370"/>
        <end position="386"/>
    </location>
</feature>
<dbReference type="EMBL" id="JACSQN010000017">
    <property type="protein sequence ID" value="MBD7985907.1"/>
    <property type="molecule type" value="Genomic_DNA"/>
</dbReference>
<keyword evidence="3" id="KW-1003">Cell membrane</keyword>
<keyword evidence="4 7" id="KW-0812">Transmembrane</keyword>
<feature type="transmembrane region" description="Helical" evidence="7">
    <location>
        <begin position="305"/>
        <end position="326"/>
    </location>
</feature>
<dbReference type="Gene3D" id="1.20.1250.20">
    <property type="entry name" value="MFS general substrate transporter like domains"/>
    <property type="match status" value="1"/>
</dbReference>
<keyword evidence="2" id="KW-0813">Transport</keyword>
<evidence type="ECO:0000256" key="7">
    <source>
        <dbReference type="SAM" id="Phobius"/>
    </source>
</evidence>
<accession>A0ABR8UCZ4</accession>
<reference evidence="8 9" key="1">
    <citation type="submission" date="2020-08" db="EMBL/GenBank/DDBJ databases">
        <title>A Genomic Blueprint of the Chicken Gut Microbiome.</title>
        <authorList>
            <person name="Gilroy R."/>
            <person name="Ravi A."/>
            <person name="Getino M."/>
            <person name="Pursley I."/>
            <person name="Horton D.L."/>
            <person name="Alikhan N.-F."/>
            <person name="Baker D."/>
            <person name="Gharbi K."/>
            <person name="Hall N."/>
            <person name="Watson M."/>
            <person name="Adriaenssens E.M."/>
            <person name="Foster-Nyarko E."/>
            <person name="Jarju S."/>
            <person name="Secka A."/>
            <person name="Antonio M."/>
            <person name="Oren A."/>
            <person name="Chaudhuri R."/>
            <person name="La Ragione R.M."/>
            <person name="Hildebrand F."/>
            <person name="Pallen M.J."/>
        </authorList>
    </citation>
    <scope>NUCLEOTIDE SEQUENCE [LARGE SCALE GENOMIC DNA]</scope>
    <source>
        <strain evidence="8 9">Sa2YVA2</strain>
    </source>
</reference>
<sequence length="411" mass="45215">MWKNRNVWIILSGEMIAGLGLWTGIIGNLEFLQEKIPSDFVKAVILSIGLLAGIVAGPTAGRIIDQSRKKTVLLIAGLGRLVSVLFMLLAISTGSVWWMIAFIVSIQLSATFYFPALQSAIPLVVKDKHLLAMNGMHMNVATIARVAGTALAGVMLVYWSLASLYWISLIAYGLLLLFTMALKIDEGKGSSDSGDATRAKSGFMDVFPVLKAFPSVGMTLVMTMIPLLFLGSFNLIVINLSEIQDSSSIKGLVYTFEGIAFMIGSFAVKYIARKWKTTVILFFFATMVAVAEFMLFFASSMIITLSAFAVLGFALGCFFPTAMVIFQKQMPKEYHGRFFSFRNMLERVMFQVVLLSTGAFLDIVGLQTMVIIFGLISLSMTGIFFIQMKRRNIILEEPAIELINKPAAENV</sequence>
<name>A0ABR8UCZ4_9BACL</name>
<feature type="transmembrane region" description="Helical" evidence="7">
    <location>
        <begin position="97"/>
        <end position="117"/>
    </location>
</feature>
<feature type="transmembrane region" description="Helical" evidence="7">
    <location>
        <begin position="252"/>
        <end position="272"/>
    </location>
</feature>
<dbReference type="PANTHER" id="PTHR43266">
    <property type="entry name" value="MACROLIDE-EFFLUX PROTEIN"/>
    <property type="match status" value="1"/>
</dbReference>
<dbReference type="InterPro" id="IPR036259">
    <property type="entry name" value="MFS_trans_sf"/>
</dbReference>
<comment type="caution">
    <text evidence="8">The sequence shown here is derived from an EMBL/GenBank/DDBJ whole genome shotgun (WGS) entry which is preliminary data.</text>
</comment>
<organism evidence="8 9">
    <name type="scientific">Sporosarcina quadrami</name>
    <dbReference type="NCBI Taxonomy" id="2762234"/>
    <lineage>
        <taxon>Bacteria</taxon>
        <taxon>Bacillati</taxon>
        <taxon>Bacillota</taxon>
        <taxon>Bacilli</taxon>
        <taxon>Bacillales</taxon>
        <taxon>Caryophanaceae</taxon>
        <taxon>Sporosarcina</taxon>
    </lineage>
</organism>
<proteinExistence type="predicted"/>
<feature type="transmembrane region" description="Helical" evidence="7">
    <location>
        <begin position="279"/>
        <end position="299"/>
    </location>
</feature>
<dbReference type="CDD" id="cd06173">
    <property type="entry name" value="MFS_MefA_like"/>
    <property type="match status" value="1"/>
</dbReference>
<evidence type="ECO:0000256" key="1">
    <source>
        <dbReference type="ARBA" id="ARBA00004651"/>
    </source>
</evidence>
<dbReference type="Pfam" id="PF07690">
    <property type="entry name" value="MFS_1"/>
    <property type="match status" value="1"/>
</dbReference>
<comment type="subcellular location">
    <subcellularLocation>
        <location evidence="1">Cell membrane</location>
        <topology evidence="1">Multi-pass membrane protein</topology>
    </subcellularLocation>
</comment>
<keyword evidence="9" id="KW-1185">Reference proteome</keyword>
<feature type="transmembrane region" description="Helical" evidence="7">
    <location>
        <begin position="220"/>
        <end position="240"/>
    </location>
</feature>
<evidence type="ECO:0000256" key="3">
    <source>
        <dbReference type="ARBA" id="ARBA00022475"/>
    </source>
</evidence>
<feature type="transmembrane region" description="Helical" evidence="7">
    <location>
        <begin position="138"/>
        <end position="158"/>
    </location>
</feature>
<feature type="transmembrane region" description="Helical" evidence="7">
    <location>
        <begin position="7"/>
        <end position="28"/>
    </location>
</feature>
<dbReference type="SUPFAM" id="SSF103473">
    <property type="entry name" value="MFS general substrate transporter"/>
    <property type="match status" value="1"/>
</dbReference>
<protein>
    <submittedName>
        <fullName evidence="8">MFS transporter</fullName>
    </submittedName>
</protein>
<evidence type="ECO:0000256" key="4">
    <source>
        <dbReference type="ARBA" id="ARBA00022692"/>
    </source>
</evidence>
<keyword evidence="5 7" id="KW-1133">Transmembrane helix</keyword>
<dbReference type="Proteomes" id="UP000626786">
    <property type="component" value="Unassembled WGS sequence"/>
</dbReference>
<evidence type="ECO:0000313" key="9">
    <source>
        <dbReference type="Proteomes" id="UP000626786"/>
    </source>
</evidence>
<keyword evidence="6 7" id="KW-0472">Membrane</keyword>
<dbReference type="InterPro" id="IPR011701">
    <property type="entry name" value="MFS"/>
</dbReference>
<dbReference type="PANTHER" id="PTHR43266:SF7">
    <property type="entry name" value="TRANSPORTER, PUTATIVE-RELATED"/>
    <property type="match status" value="1"/>
</dbReference>
<evidence type="ECO:0000313" key="8">
    <source>
        <dbReference type="EMBL" id="MBD7985907.1"/>
    </source>
</evidence>